<reference evidence="2 3" key="1">
    <citation type="journal article" date="2018" name="PLoS Genet.">
        <title>Population sequencing reveals clonal diversity and ancestral inbreeding in the grapevine cultivar Chardonnay.</title>
        <authorList>
            <person name="Roach M.J."/>
            <person name="Johnson D.L."/>
            <person name="Bohlmann J."/>
            <person name="van Vuuren H.J."/>
            <person name="Jones S.J."/>
            <person name="Pretorius I.S."/>
            <person name="Schmidt S.A."/>
            <person name="Borneman A.R."/>
        </authorList>
    </citation>
    <scope>NUCLEOTIDE SEQUENCE [LARGE SCALE GENOMIC DNA]</scope>
    <source>
        <strain evidence="3">cv. Chardonnay</strain>
        <tissue evidence="2">Leaf</tissue>
    </source>
</reference>
<accession>A0A438DTC2</accession>
<name>A0A438DTC2_VITVI</name>
<dbReference type="EMBL" id="QGNW01001503">
    <property type="protein sequence ID" value="RVW38670.1"/>
    <property type="molecule type" value="Genomic_DNA"/>
</dbReference>
<organism evidence="2 3">
    <name type="scientific">Vitis vinifera</name>
    <name type="common">Grape</name>
    <dbReference type="NCBI Taxonomy" id="29760"/>
    <lineage>
        <taxon>Eukaryota</taxon>
        <taxon>Viridiplantae</taxon>
        <taxon>Streptophyta</taxon>
        <taxon>Embryophyta</taxon>
        <taxon>Tracheophyta</taxon>
        <taxon>Spermatophyta</taxon>
        <taxon>Magnoliopsida</taxon>
        <taxon>eudicotyledons</taxon>
        <taxon>Gunneridae</taxon>
        <taxon>Pentapetalae</taxon>
        <taxon>rosids</taxon>
        <taxon>Vitales</taxon>
        <taxon>Vitaceae</taxon>
        <taxon>Viteae</taxon>
        <taxon>Vitis</taxon>
    </lineage>
</organism>
<dbReference type="Proteomes" id="UP000288805">
    <property type="component" value="Unassembled WGS sequence"/>
</dbReference>
<protein>
    <submittedName>
        <fullName evidence="2">Uncharacterized protein</fullName>
    </submittedName>
</protein>
<evidence type="ECO:0000313" key="2">
    <source>
        <dbReference type="EMBL" id="RVW38670.1"/>
    </source>
</evidence>
<evidence type="ECO:0000256" key="1">
    <source>
        <dbReference type="SAM" id="MobiDB-lite"/>
    </source>
</evidence>
<feature type="region of interest" description="Disordered" evidence="1">
    <location>
        <begin position="796"/>
        <end position="824"/>
    </location>
</feature>
<feature type="region of interest" description="Disordered" evidence="1">
    <location>
        <begin position="1"/>
        <end position="33"/>
    </location>
</feature>
<evidence type="ECO:0000313" key="3">
    <source>
        <dbReference type="Proteomes" id="UP000288805"/>
    </source>
</evidence>
<sequence length="1418" mass="157236">MGGKQPIYEKGALRREDSSTMGKGKSVSEDDAFEVGTQRLRRFSASPLTLSHPSRFRKSCYGEGASSIRGEADNQQRSTLKASIHSKGKAKLCKFFNIVDRAVSKGFGGFVHHGSLVMVFPSNLVSREKGLTSMGTCGMMVVENNKSQSPTKSRVVSEMFFKKIDDGALCQDFVGNPNLDVVESQLACLNQMSEGINSLKTLPNMPIEAPNLVTVCLGETEFSFLGGFQIEGLSPSKMARVHVVLSSLDIKVYSRHKNKFSIVYGPISSMLAFQPNQEGLLLHKDFQCPYHILTLPASCIYSSKHILNLLLGNTEGSHGKDVEGLCGKEDLLGCSWVDDRTFDESHRNEESPGIQQKVQGKMLCPLDGSWLQQPRKVHKDLGVCYQQTSFLIILEGEKGRGWKNIKCTLSSMLVVYPSNAVEKGRQYRGEGFSHNHVGPLHRSFAKVVRGEGTRGGGLVPVRRWVRAVVCERNDDSVKGVEVGRAVARSLGKKGVVTIVHISSGKGVFFVETTEKAFFLQDLRNLRVEGRNTVQLRRWSPKENSEIEEKLIGGWIELRGFPFHLWFEVHLKKIVEQWGTVTEIDWRTLKLFDLNKARVRIAMKDRPVLPALIEVIDGDWVFIVSVVVVGDEDGRRGSVKGESTWEAFASHLGIGGGRQGERVRSTVGGGCCVGEDSRMRKRGERGMAAFLSEGTRGKGGKIPSLLCLNSNKTDDGLVGTEKAGRVRAEGDEASAVEGCPLGLDLSLGGKSPDETVVLLRKEEDPFAPGKGKTTSVFLEVQSSSYVKKKVIEPLLHEENQADSEEDPKEEASGANFQADRGSSASPLFSHRFPRFWKNCLGEGASSSRNEVALNKFFFDKDREGFLGRVGSDLCGSAVMVLPSMPEISGKGLNFMGNCGLLVAENLEVILSSPIQSPSSSIPHSCGLIYSFPSPSVPNLPRSAFQSQFPMENRVISEFFSKKDNDGFVSQSSIDIHNLVMEVIQLAYPYQMTESVNPFLPKPISPNKASNLVTVSQGVTAGSPSGEFQIEGLSSRKVAKVREVLKSLDIKVYSKRKSRCSVVANDRQNRKYIKALENERGLVLNNSKSIKEEILRYFEKLYASPSGESWRVEGLDGPLYLERVRLVFQDCWDVIKEDLVRVFAEFHRSGIINQSTNASLIVLLPKKSMSKKISDYRLISLIISFYKIITKVLAGRLRGVLHGTIRSTQEEEGVVFKIDFEKAYDHDVMRAEERNALESFKVGRNRTRVSHLQFADDTIFFSSTREEDMLTLKSVLLVFRHIFGLKVNLDKSNIYGINLEQNHLSRLIELLDCKASGWPILYLGLPLGGNPRACGFWDPVIERISRRLDGWQKAYLSFGSKITLIQSCLTICPVTCLIPGLFTVKYSFLPYPNFLVCLQFSLLCSFGILKSLSKSSPLSG</sequence>
<gene>
    <name evidence="2" type="ORF">CK203_077507</name>
</gene>
<comment type="caution">
    <text evidence="2">The sequence shown here is derived from an EMBL/GenBank/DDBJ whole genome shotgun (WGS) entry which is preliminary data.</text>
</comment>
<proteinExistence type="predicted"/>
<dbReference type="PANTHER" id="PTHR33116">
    <property type="entry name" value="REVERSE TRANSCRIPTASE ZINC-BINDING DOMAIN-CONTAINING PROTEIN-RELATED-RELATED"/>
    <property type="match status" value="1"/>
</dbReference>
<dbReference type="PANTHER" id="PTHR33116:SF78">
    <property type="entry name" value="OS12G0587133 PROTEIN"/>
    <property type="match status" value="1"/>
</dbReference>